<name>A0AAX3P5Z9_AERHY</name>
<accession>A0AAX3P5Z9</accession>
<dbReference type="Proteomes" id="UP001214666">
    <property type="component" value="Chromosome"/>
</dbReference>
<dbReference type="GO" id="GO:0003677">
    <property type="term" value="F:DNA binding"/>
    <property type="evidence" value="ECO:0007669"/>
    <property type="project" value="InterPro"/>
</dbReference>
<dbReference type="PROSITE" id="PS50943">
    <property type="entry name" value="HTH_CROC1"/>
    <property type="match status" value="1"/>
</dbReference>
<dbReference type="RefSeq" id="WP_275115633.1">
    <property type="nucleotide sequence ID" value="NZ_CP118942.1"/>
</dbReference>
<evidence type="ECO:0000313" key="2">
    <source>
        <dbReference type="EMBL" id="WEE26179.1"/>
    </source>
</evidence>
<dbReference type="SMART" id="SM00530">
    <property type="entry name" value="HTH_XRE"/>
    <property type="match status" value="1"/>
</dbReference>
<organism evidence="2 3">
    <name type="scientific">Aeromonas hydrophila</name>
    <dbReference type="NCBI Taxonomy" id="644"/>
    <lineage>
        <taxon>Bacteria</taxon>
        <taxon>Pseudomonadati</taxon>
        <taxon>Pseudomonadota</taxon>
        <taxon>Gammaproteobacteria</taxon>
        <taxon>Aeromonadales</taxon>
        <taxon>Aeromonadaceae</taxon>
        <taxon>Aeromonas</taxon>
    </lineage>
</organism>
<evidence type="ECO:0000259" key="1">
    <source>
        <dbReference type="PROSITE" id="PS50943"/>
    </source>
</evidence>
<dbReference type="PANTHER" id="PTHR37301">
    <property type="entry name" value="DNA-BINDING PROTEIN-RELATED"/>
    <property type="match status" value="1"/>
</dbReference>
<reference evidence="2" key="1">
    <citation type="submission" date="2023-02" db="EMBL/GenBank/DDBJ databases">
        <title>The sequence of Aeromonas hydrophila K533.</title>
        <authorList>
            <person name="Luo X."/>
        </authorList>
    </citation>
    <scope>NUCLEOTIDE SEQUENCE</scope>
    <source>
        <strain evidence="2">K533</strain>
    </source>
</reference>
<dbReference type="PANTHER" id="PTHR37301:SF1">
    <property type="entry name" value="DNA-BINDING PROTEIN"/>
    <property type="match status" value="1"/>
</dbReference>
<dbReference type="Pfam" id="PF13443">
    <property type="entry name" value="HTH_26"/>
    <property type="match status" value="1"/>
</dbReference>
<proteinExistence type="predicted"/>
<feature type="domain" description="HTH cro/C1-type" evidence="1">
    <location>
        <begin position="17"/>
        <end position="67"/>
    </location>
</feature>
<dbReference type="EMBL" id="CP118942">
    <property type="protein sequence ID" value="WEE26179.1"/>
    <property type="molecule type" value="Genomic_DNA"/>
</dbReference>
<dbReference type="InterPro" id="IPR001387">
    <property type="entry name" value="Cro/C1-type_HTH"/>
</dbReference>
<protein>
    <submittedName>
        <fullName evidence="2">Helix-turn-helix transcriptional regulator</fullName>
    </submittedName>
</protein>
<dbReference type="AlphaFoldDB" id="A0AAX3P5Z9"/>
<dbReference type="Gene3D" id="1.10.260.40">
    <property type="entry name" value="lambda repressor-like DNA-binding domains"/>
    <property type="match status" value="1"/>
</dbReference>
<gene>
    <name evidence="2" type="ORF">PY771_21570</name>
</gene>
<evidence type="ECO:0000313" key="3">
    <source>
        <dbReference type="Proteomes" id="UP001214666"/>
    </source>
</evidence>
<dbReference type="InterPro" id="IPR010982">
    <property type="entry name" value="Lambda_DNA-bd_dom_sf"/>
</dbReference>
<sequence>MIRILLIKLLDEKSFQEKRRITLSEVSEKTGISRATLTRIANVPGNVTNTDTINALCKYLGCQPGELLSYIEDEEMDAGPTETQPTP</sequence>
<dbReference type="SUPFAM" id="SSF47413">
    <property type="entry name" value="lambda repressor-like DNA-binding domains"/>
    <property type="match status" value="1"/>
</dbReference>